<name>A0ABY6GTQ8_9GAMM</name>
<dbReference type="InterPro" id="IPR053235">
    <property type="entry name" value="Ser_Thr_kinase"/>
</dbReference>
<dbReference type="InterPro" id="IPR011009">
    <property type="entry name" value="Kinase-like_dom_sf"/>
</dbReference>
<dbReference type="PROSITE" id="PS00108">
    <property type="entry name" value="PROTEIN_KINASE_ST"/>
    <property type="match status" value="1"/>
</dbReference>
<dbReference type="PROSITE" id="PS50011">
    <property type="entry name" value="PROTEIN_KINASE_DOM"/>
    <property type="match status" value="1"/>
</dbReference>
<dbReference type="SMART" id="SM00220">
    <property type="entry name" value="S_TKc"/>
    <property type="match status" value="1"/>
</dbReference>
<dbReference type="CDD" id="cd22744">
    <property type="entry name" value="OTU"/>
    <property type="match status" value="1"/>
</dbReference>
<dbReference type="EMBL" id="CP103300">
    <property type="protein sequence ID" value="UYM16139.1"/>
    <property type="molecule type" value="Genomic_DNA"/>
</dbReference>
<dbReference type="CDD" id="cd00180">
    <property type="entry name" value="PKc"/>
    <property type="match status" value="1"/>
</dbReference>
<dbReference type="GO" id="GO:0016301">
    <property type="term" value="F:kinase activity"/>
    <property type="evidence" value="ECO:0007669"/>
    <property type="project" value="UniProtKB-KW"/>
</dbReference>
<keyword evidence="3" id="KW-1185">Reference proteome</keyword>
<dbReference type="PANTHER" id="PTHR24361">
    <property type="entry name" value="MITOGEN-ACTIVATED KINASE KINASE KINASE"/>
    <property type="match status" value="1"/>
</dbReference>
<keyword evidence="2" id="KW-0808">Transferase</keyword>
<accession>A0ABY6GTQ8</accession>
<keyword evidence="2" id="KW-0418">Kinase</keyword>
<dbReference type="PANTHER" id="PTHR24361:SF613">
    <property type="entry name" value="NUCLEAR RECEPTOR-BINDING PROTEIN-RELATED"/>
    <property type="match status" value="1"/>
</dbReference>
<reference evidence="2" key="1">
    <citation type="submission" date="2022-10" db="EMBL/GenBank/DDBJ databases">
        <title>Completed Genome Sequence of two octocoral isolated bacterium, Endozoicomonas euniceicola EF212T and Endozoicomonas gorgoniicola PS125T.</title>
        <authorList>
            <person name="Chiou Y.-J."/>
            <person name="Chen Y.-H."/>
        </authorList>
    </citation>
    <scope>NUCLEOTIDE SEQUENCE</scope>
    <source>
        <strain evidence="2">EF212</strain>
    </source>
</reference>
<dbReference type="SUPFAM" id="SSF56112">
    <property type="entry name" value="Protein kinase-like (PK-like)"/>
    <property type="match status" value="1"/>
</dbReference>
<dbReference type="InterPro" id="IPR000719">
    <property type="entry name" value="Prot_kinase_dom"/>
</dbReference>
<evidence type="ECO:0000313" key="3">
    <source>
        <dbReference type="Proteomes" id="UP001163255"/>
    </source>
</evidence>
<evidence type="ECO:0000313" key="2">
    <source>
        <dbReference type="EMBL" id="UYM16139.1"/>
    </source>
</evidence>
<dbReference type="RefSeq" id="WP_262598447.1">
    <property type="nucleotide sequence ID" value="NZ_CP103300.1"/>
</dbReference>
<protein>
    <submittedName>
        <fullName evidence="2">Protein kinase family protein</fullName>
    </submittedName>
</protein>
<dbReference type="Proteomes" id="UP001163255">
    <property type="component" value="Chromosome"/>
</dbReference>
<sequence length="916" mass="101780">MIKKWLSCCLNGLVLSGVFFLLLSPDGHAGYLGKEENDPEQLLCILPVNGGINKVSVTLFFSAPFYIVSSVNLLSGRSGDGYSVSRPGTGQAGSYIRIMFPEIPVPVCLAIIGLRGDREGSLKFNAANSYFRAGDAVVRLTENSGLYSFKEGAPGLGLLHASNTARPAATSYLFARPSGSSRPVLYSLASQSMIEHMSEYLDGLSLPRQILLAELNARYTGHVSGVGELLFRYLWFSEGISHEVMKSLMLLLGSSRRLQNVAISEDPMNVLRSVLHDNNMGISSSRRLRVSIWNELLPHLGQVSQQGANQLLSLLSSSTLEDAVRGIQECESSQTEDQDEEILIHLERYFASQWDYQDPVSGRKYRYSSRSLLGEGGEGKVFHVIDDQNHEWALKTLDILGGGSFYQKTPARLEAALKKNKLNSSYIVKPERSWTDGRTLFEVFELYPDGDLDHVLNQRFGDVQENLQDIISQVVFSVAVLHANGVVHRDIKPGNFLMKNERVSLSDLGFVREINNPDEMVMSMLGTPALFGGHTSDAFLRFGNYSPLIMDYETLAMTLFTLCTGHYFLDGMMSPATQLNDQVGYRRAIFNALSLGEGHPPYLIKSRLKKLWEESYITTKRKVMDIPEPVLTFISELLAITPSQPKDFFTLINMMREHDYFAPFLAADPEAQALIRSFKIKNDQDYTAIRQQFRADMEVHWVAPDGNCLPAAIAEAINHAIPDRQENQFSIRRMLVGLFRSLTDFIQQVLSHPDRFELSAVEATNLHDVLRIELASLTGIDVGQMDNLPDDGSTDQSGWLEPSLLVLLPLIGVNVNLYAPHHGEGLAAPMLTYNQQSWDAAPLLSFYLREPLGRELIPQPAETHTITLIQNGAHGASSGAGHYYYATESAGADRVAQGNCPRNNCSRDEVCRSEAY</sequence>
<dbReference type="Gene3D" id="1.10.510.10">
    <property type="entry name" value="Transferase(Phosphotransferase) domain 1"/>
    <property type="match status" value="1"/>
</dbReference>
<gene>
    <name evidence="2" type="ORF">NX720_25625</name>
</gene>
<proteinExistence type="predicted"/>
<organism evidence="2 3">
    <name type="scientific">Endozoicomonas euniceicola</name>
    <dbReference type="NCBI Taxonomy" id="1234143"/>
    <lineage>
        <taxon>Bacteria</taxon>
        <taxon>Pseudomonadati</taxon>
        <taxon>Pseudomonadota</taxon>
        <taxon>Gammaproteobacteria</taxon>
        <taxon>Oceanospirillales</taxon>
        <taxon>Endozoicomonadaceae</taxon>
        <taxon>Endozoicomonas</taxon>
    </lineage>
</organism>
<evidence type="ECO:0000259" key="1">
    <source>
        <dbReference type="PROSITE" id="PS50011"/>
    </source>
</evidence>
<dbReference type="InterPro" id="IPR008271">
    <property type="entry name" value="Ser/Thr_kinase_AS"/>
</dbReference>
<feature type="domain" description="Protein kinase" evidence="1">
    <location>
        <begin position="367"/>
        <end position="661"/>
    </location>
</feature>
<dbReference type="Pfam" id="PF00069">
    <property type="entry name" value="Pkinase"/>
    <property type="match status" value="1"/>
</dbReference>